<dbReference type="OrthoDB" id="372748at2759"/>
<dbReference type="EMBL" id="KQ234858">
    <property type="protein sequence ID" value="KMZ84478.1"/>
    <property type="molecule type" value="Genomic_DNA"/>
</dbReference>
<dbReference type="AlphaFoldDB" id="A0A0J9VDR1"/>
<proteinExistence type="predicted"/>
<evidence type="ECO:0000313" key="3">
    <source>
        <dbReference type="Proteomes" id="UP000053327"/>
    </source>
</evidence>
<feature type="compositionally biased region" description="Basic residues" evidence="1">
    <location>
        <begin position="221"/>
        <end position="236"/>
    </location>
</feature>
<protein>
    <submittedName>
        <fullName evidence="2">Uncharacterized protein</fullName>
    </submittedName>
</protein>
<feature type="region of interest" description="Disordered" evidence="1">
    <location>
        <begin position="59"/>
        <end position="80"/>
    </location>
</feature>
<feature type="region of interest" description="Disordered" evidence="1">
    <location>
        <begin position="687"/>
        <end position="710"/>
    </location>
</feature>
<sequence>MTKIMGPTGTVLARPSKYAGPTVTPTFNEVKSLSLNKNNTNGANVRRVTSGIALKEELEADDKSPKGTSTFKTKGELTNGDNIRCTDVPTASKYNSTLDVYTTPLQNNTYSILSIPTKCESLCCDNVGGTRVHGGASPREGNQSEQINTVAVEEHLCGGCIAGGESGAWQIDEGNGSEDGADVNAHACGGKLFGACVMENMERSEEGTQLLQVRSTPQMRGMRKVPKLAKPRKPRTMRSSQVCVKAENGSERDAEEEPEDGRENGRENDAESGAASSQRNSARCSEEGGTGTHTDQEISDKDGTRVNIKMNAKGHGNHGDVSGYQKKCQCTYGDGKFLQHLDEMETKLENINCMYTPAKCNYLNEAHFLNNHVNQLNLPNGAWLGRNSLSDANREAYMQQLSHSHSHMSGTGGNLNVVCKGEHTDGGSDCTQEDANYSESSHGSDSSSDSERVGYSCGDYLKGELPHSIGMPLKYANNVYVARPVSGSLYYPGLIANRNNIIYAAIPPEGGNVHATLGHTAFDCMNSALYNGSSPGGANHTDRSVGGYPYGYEAGLSSGYEAGLSSGHEAGLSGGHEAGLSSGYEAGLSSGYPAELSSGYEAVLSSIYTSRLSGSYPFGLPGSYQAGVSNNCPYGYAYAVNAHSYADGGESFILCCMLEGANGSMKGEPANLDVQMDRLDCQYVEIESEGTNELRDELGDDSGEDADEDA</sequence>
<gene>
    <name evidence="2" type="ORF">PVBG_00258</name>
</gene>
<feature type="compositionally biased region" description="Polar residues" evidence="1">
    <location>
        <begin position="274"/>
        <end position="283"/>
    </location>
</feature>
<evidence type="ECO:0000256" key="1">
    <source>
        <dbReference type="SAM" id="MobiDB-lite"/>
    </source>
</evidence>
<feature type="compositionally biased region" description="Acidic residues" evidence="1">
    <location>
        <begin position="698"/>
        <end position="710"/>
    </location>
</feature>
<evidence type="ECO:0000313" key="2">
    <source>
        <dbReference type="EMBL" id="KMZ84478.1"/>
    </source>
</evidence>
<feature type="compositionally biased region" description="Polar residues" evidence="1">
    <location>
        <begin position="207"/>
        <end position="218"/>
    </location>
</feature>
<dbReference type="Proteomes" id="UP000053327">
    <property type="component" value="Unassembled WGS sequence"/>
</dbReference>
<feature type="region of interest" description="Disordered" evidence="1">
    <location>
        <begin position="204"/>
        <end position="304"/>
    </location>
</feature>
<feature type="non-terminal residue" evidence="2">
    <location>
        <position position="710"/>
    </location>
</feature>
<feature type="compositionally biased region" description="Low complexity" evidence="1">
    <location>
        <begin position="437"/>
        <end position="447"/>
    </location>
</feature>
<name>A0A0J9VDR1_PLAV1</name>
<accession>A0A0J9VDR1</accession>
<feature type="compositionally biased region" description="Basic and acidic residues" evidence="1">
    <location>
        <begin position="294"/>
        <end position="304"/>
    </location>
</feature>
<organism evidence="2 3">
    <name type="scientific">Plasmodium vivax (strain Brazil I)</name>
    <dbReference type="NCBI Taxonomy" id="1033975"/>
    <lineage>
        <taxon>Eukaryota</taxon>
        <taxon>Sar</taxon>
        <taxon>Alveolata</taxon>
        <taxon>Apicomplexa</taxon>
        <taxon>Aconoidasida</taxon>
        <taxon>Haemosporida</taxon>
        <taxon>Plasmodiidae</taxon>
        <taxon>Plasmodium</taxon>
        <taxon>Plasmodium (Plasmodium)</taxon>
    </lineage>
</organism>
<feature type="region of interest" description="Disordered" evidence="1">
    <location>
        <begin position="430"/>
        <end position="452"/>
    </location>
</feature>
<reference evidence="2 3" key="1">
    <citation type="submission" date="2011-08" db="EMBL/GenBank/DDBJ databases">
        <title>The Genome Sequence of Plasmodium vivax Brazil I.</title>
        <authorList>
            <consortium name="The Broad Institute Genome Sequencing Platform"/>
            <consortium name="The Broad Institute Genome Sequencing Center for Infectious Disease"/>
            <person name="Neafsey D."/>
            <person name="Carlton J."/>
            <person name="Barnwell J."/>
            <person name="Collins W."/>
            <person name="Escalante A."/>
            <person name="Mullikin J."/>
            <person name="Saul A."/>
            <person name="Guigo R."/>
            <person name="Camara F."/>
            <person name="Young S.K."/>
            <person name="Zeng Q."/>
            <person name="Gargeya S."/>
            <person name="Fitzgerald M."/>
            <person name="Haas B."/>
            <person name="Abouelleil A."/>
            <person name="Alvarado L."/>
            <person name="Arachchi H.M."/>
            <person name="Berlin A."/>
            <person name="Brown A."/>
            <person name="Chapman S.B."/>
            <person name="Chen Z."/>
            <person name="Dunbar C."/>
            <person name="Freedman E."/>
            <person name="Gearin G."/>
            <person name="Gellesch M."/>
            <person name="Goldberg J."/>
            <person name="Griggs A."/>
            <person name="Gujja S."/>
            <person name="Heiman D."/>
            <person name="Howarth C."/>
            <person name="Larson L."/>
            <person name="Lui A."/>
            <person name="MacDonald P.J.P."/>
            <person name="Montmayeur A."/>
            <person name="Murphy C."/>
            <person name="Neiman D."/>
            <person name="Pearson M."/>
            <person name="Priest M."/>
            <person name="Roberts A."/>
            <person name="Saif S."/>
            <person name="Shea T."/>
            <person name="Shenoy N."/>
            <person name="Sisk P."/>
            <person name="Stolte C."/>
            <person name="Sykes S."/>
            <person name="Wortman J."/>
            <person name="Nusbaum C."/>
            <person name="Birren B."/>
        </authorList>
    </citation>
    <scope>NUCLEOTIDE SEQUENCE [LARGE SCALE GENOMIC DNA]</scope>
    <source>
        <strain evidence="2 3">Brazil I</strain>
    </source>
</reference>